<dbReference type="Proteomes" id="UP001589836">
    <property type="component" value="Unassembled WGS sequence"/>
</dbReference>
<dbReference type="PANTHER" id="PTHR30290:SF9">
    <property type="entry name" value="OLIGOPEPTIDE-BINDING PROTEIN APPA"/>
    <property type="match status" value="1"/>
</dbReference>
<dbReference type="EMBL" id="JBHLTP010000004">
    <property type="protein sequence ID" value="MFC0523330.1"/>
    <property type="molecule type" value="Genomic_DNA"/>
</dbReference>
<dbReference type="PIRSF" id="PIRSF002741">
    <property type="entry name" value="MppA"/>
    <property type="match status" value="1"/>
</dbReference>
<keyword evidence="2" id="KW-0813">Transport</keyword>
<proteinExistence type="inferred from homology"/>
<name>A0ABV6LLR0_9BACI</name>
<dbReference type="RefSeq" id="WP_377346006.1">
    <property type="nucleotide sequence ID" value="NZ_JBHLTP010000004.1"/>
</dbReference>
<evidence type="ECO:0000259" key="6">
    <source>
        <dbReference type="Pfam" id="PF00496"/>
    </source>
</evidence>
<accession>A0ABV6LLR0</accession>
<evidence type="ECO:0000256" key="2">
    <source>
        <dbReference type="ARBA" id="ARBA00022448"/>
    </source>
</evidence>
<feature type="signal peptide" evidence="5">
    <location>
        <begin position="1"/>
        <end position="21"/>
    </location>
</feature>
<evidence type="ECO:0000313" key="7">
    <source>
        <dbReference type="EMBL" id="MFC0523330.1"/>
    </source>
</evidence>
<feature type="domain" description="Solute-binding protein family 5" evidence="6">
    <location>
        <begin position="95"/>
        <end position="487"/>
    </location>
</feature>
<dbReference type="Gene3D" id="3.40.190.10">
    <property type="entry name" value="Periplasmic binding protein-like II"/>
    <property type="match status" value="1"/>
</dbReference>
<keyword evidence="8" id="KW-1185">Reference proteome</keyword>
<comment type="caution">
    <text evidence="7">The sequence shown here is derived from an EMBL/GenBank/DDBJ whole genome shotgun (WGS) entry which is preliminary data.</text>
</comment>
<dbReference type="InterPro" id="IPR000914">
    <property type="entry name" value="SBP_5_dom"/>
</dbReference>
<dbReference type="InterPro" id="IPR039424">
    <property type="entry name" value="SBP_5"/>
</dbReference>
<dbReference type="PROSITE" id="PS51257">
    <property type="entry name" value="PROKAR_LIPOPROTEIN"/>
    <property type="match status" value="1"/>
</dbReference>
<gene>
    <name evidence="7" type="primary">opp4A</name>
    <name evidence="7" type="ORF">ACFFGV_07010</name>
</gene>
<keyword evidence="3 5" id="KW-0732">Signal</keyword>
<protein>
    <submittedName>
        <fullName evidence="7">Oligopeptide ABC transporter substrate-binding protein</fullName>
    </submittedName>
</protein>
<dbReference type="Gene3D" id="3.90.76.10">
    <property type="entry name" value="Dipeptide-binding Protein, Domain 1"/>
    <property type="match status" value="1"/>
</dbReference>
<evidence type="ECO:0000256" key="1">
    <source>
        <dbReference type="ARBA" id="ARBA00005695"/>
    </source>
</evidence>
<feature type="compositionally biased region" description="Acidic residues" evidence="4">
    <location>
        <begin position="29"/>
        <end position="42"/>
    </location>
</feature>
<sequence length="574" mass="65279">MKHRNVYWFLTLVLMLSLLLAACSSGEDTEAQTDADEGETEEEATKEPVDGGTLTYGIDSEPEGILNIHFYGSAVDDEILGFMVDPLIEYDENLEPEPHLATWETEDNKVFTFTFEEGVKWHDGDELTVHDWVFAIETLAHPDYDGPRYTNVQTIEGAEAFNKGEADSISGLEVVNDYEIKVTFDQARVNNLVNVWAYPMHEDYWKDVPVKDMLKDEKSRTKSMGTGPFKMGNVVPGESYELIANEDYWKGAPKLDKVIVKVIDNKTVSGALQNGEIDMISVHPTLGEEIEKLDGVNLVTYPGLSYYYVGFKFGKFDNEKKEIASKNDKYDDLKLRQAMYHAINRQEWIDAFFGGYGSPVNAPVPTSHWIAADESDLTNYEYDPEKAKTLLDEAGFEDTNGDGFRENPDGEEFVVNFSHYATTNPTFESRAKALTQYWNDIGLQTDLQMIEASLYYDKVEKDSDDIEVFFGGWSTGSDPDPTGLWSSETLWNYTRYDNEKSDELLAQALDVEVVGDDQEKRKDIYTEWQQLLNEELPMLYIGELQELVGMNERVGGVKYDVSENNNPNEWYITE</sequence>
<feature type="chain" id="PRO_5046870046" evidence="5">
    <location>
        <begin position="22"/>
        <end position="574"/>
    </location>
</feature>
<organism evidence="7 8">
    <name type="scientific">Pontibacillus salicampi</name>
    <dbReference type="NCBI Taxonomy" id="1449801"/>
    <lineage>
        <taxon>Bacteria</taxon>
        <taxon>Bacillati</taxon>
        <taxon>Bacillota</taxon>
        <taxon>Bacilli</taxon>
        <taxon>Bacillales</taxon>
        <taxon>Bacillaceae</taxon>
        <taxon>Pontibacillus</taxon>
    </lineage>
</organism>
<dbReference type="InterPro" id="IPR050034">
    <property type="entry name" value="Opp4A"/>
</dbReference>
<dbReference type="PANTHER" id="PTHR30290">
    <property type="entry name" value="PERIPLASMIC BINDING COMPONENT OF ABC TRANSPORTER"/>
    <property type="match status" value="1"/>
</dbReference>
<comment type="similarity">
    <text evidence="1">Belongs to the bacterial solute-binding protein 5 family.</text>
</comment>
<dbReference type="NCBIfam" id="NF045467">
    <property type="entry name" value="Opp4A"/>
    <property type="match status" value="1"/>
</dbReference>
<evidence type="ECO:0000256" key="4">
    <source>
        <dbReference type="SAM" id="MobiDB-lite"/>
    </source>
</evidence>
<feature type="region of interest" description="Disordered" evidence="4">
    <location>
        <begin position="29"/>
        <end position="53"/>
    </location>
</feature>
<dbReference type="InterPro" id="IPR030678">
    <property type="entry name" value="Peptide/Ni-bd"/>
</dbReference>
<evidence type="ECO:0000256" key="5">
    <source>
        <dbReference type="SAM" id="SignalP"/>
    </source>
</evidence>
<dbReference type="Pfam" id="PF00496">
    <property type="entry name" value="SBP_bac_5"/>
    <property type="match status" value="1"/>
</dbReference>
<evidence type="ECO:0000313" key="8">
    <source>
        <dbReference type="Proteomes" id="UP001589836"/>
    </source>
</evidence>
<reference evidence="7 8" key="1">
    <citation type="submission" date="2024-09" db="EMBL/GenBank/DDBJ databases">
        <authorList>
            <person name="Sun Q."/>
            <person name="Mori K."/>
        </authorList>
    </citation>
    <scope>NUCLEOTIDE SEQUENCE [LARGE SCALE GENOMIC DNA]</scope>
    <source>
        <strain evidence="7 8">NCAIM B.02529</strain>
    </source>
</reference>
<dbReference type="Gene3D" id="3.10.105.10">
    <property type="entry name" value="Dipeptide-binding Protein, Domain 3"/>
    <property type="match status" value="1"/>
</dbReference>
<dbReference type="SUPFAM" id="SSF53850">
    <property type="entry name" value="Periplasmic binding protein-like II"/>
    <property type="match status" value="1"/>
</dbReference>
<evidence type="ECO:0000256" key="3">
    <source>
        <dbReference type="ARBA" id="ARBA00022729"/>
    </source>
</evidence>